<keyword evidence="4" id="KW-1185">Reference proteome</keyword>
<evidence type="ECO:0000313" key="4">
    <source>
        <dbReference type="Proteomes" id="UP000320762"/>
    </source>
</evidence>
<dbReference type="PANTHER" id="PTHR31962">
    <property type="entry name" value="SPHINGOLIPID LONG CHAIN BASE-RESPONSIVE PROTEIN PIL1"/>
    <property type="match status" value="1"/>
</dbReference>
<dbReference type="PANTHER" id="PTHR31962:SF1">
    <property type="entry name" value="SPHINGOLIPID LONG CHAIN BASE-RESPONSIVE PROTEIN PIL1"/>
    <property type="match status" value="1"/>
</dbReference>
<dbReference type="STRING" id="97359.A0A550CN23"/>
<keyword evidence="1" id="KW-0175">Coiled coil</keyword>
<dbReference type="Gene3D" id="1.20.1270.60">
    <property type="entry name" value="Arfaptin homology (AH) domain/BAR domain"/>
    <property type="match status" value="1"/>
</dbReference>
<feature type="region of interest" description="Disordered" evidence="2">
    <location>
        <begin position="241"/>
        <end position="263"/>
    </location>
</feature>
<protein>
    <submittedName>
        <fullName evidence="3">Eisosome component PIL1-domain-containing protein</fullName>
    </submittedName>
</protein>
<dbReference type="Pfam" id="PF13805">
    <property type="entry name" value="Pil1"/>
    <property type="match status" value="1"/>
</dbReference>
<feature type="coiled-coil region" evidence="1">
    <location>
        <begin position="176"/>
        <end position="210"/>
    </location>
</feature>
<dbReference type="InterPro" id="IPR027267">
    <property type="entry name" value="AH/BAR_dom_sf"/>
</dbReference>
<name>A0A550CN23_9AGAR</name>
<accession>A0A550CN23</accession>
<dbReference type="InterPro" id="IPR028245">
    <property type="entry name" value="PIL1/LSP1"/>
</dbReference>
<dbReference type="OrthoDB" id="5599269at2759"/>
<feature type="compositionally biased region" description="Pro residues" evidence="2">
    <location>
        <begin position="352"/>
        <end position="364"/>
    </location>
</feature>
<dbReference type="GO" id="GO:0008289">
    <property type="term" value="F:lipid binding"/>
    <property type="evidence" value="ECO:0007669"/>
    <property type="project" value="TreeGrafter"/>
</dbReference>
<feature type="compositionally biased region" description="Low complexity" evidence="2">
    <location>
        <begin position="392"/>
        <end position="403"/>
    </location>
</feature>
<dbReference type="GO" id="GO:0006897">
    <property type="term" value="P:endocytosis"/>
    <property type="evidence" value="ECO:0007669"/>
    <property type="project" value="TreeGrafter"/>
</dbReference>
<evidence type="ECO:0000256" key="1">
    <source>
        <dbReference type="SAM" id="Coils"/>
    </source>
</evidence>
<organism evidence="3 4">
    <name type="scientific">Schizophyllum amplum</name>
    <dbReference type="NCBI Taxonomy" id="97359"/>
    <lineage>
        <taxon>Eukaryota</taxon>
        <taxon>Fungi</taxon>
        <taxon>Dikarya</taxon>
        <taxon>Basidiomycota</taxon>
        <taxon>Agaricomycotina</taxon>
        <taxon>Agaricomycetes</taxon>
        <taxon>Agaricomycetidae</taxon>
        <taxon>Agaricales</taxon>
        <taxon>Schizophyllaceae</taxon>
        <taxon>Schizophyllum</taxon>
    </lineage>
</organism>
<evidence type="ECO:0000256" key="2">
    <source>
        <dbReference type="SAM" id="MobiDB-lite"/>
    </source>
</evidence>
<dbReference type="GO" id="GO:0005886">
    <property type="term" value="C:plasma membrane"/>
    <property type="evidence" value="ECO:0007669"/>
    <property type="project" value="TreeGrafter"/>
</dbReference>
<proteinExistence type="predicted"/>
<feature type="region of interest" description="Disordered" evidence="2">
    <location>
        <begin position="352"/>
        <end position="529"/>
    </location>
</feature>
<dbReference type="GO" id="GO:0036286">
    <property type="term" value="C:eisosome filament"/>
    <property type="evidence" value="ECO:0007669"/>
    <property type="project" value="TreeGrafter"/>
</dbReference>
<feature type="compositionally biased region" description="Basic and acidic residues" evidence="2">
    <location>
        <begin position="475"/>
        <end position="488"/>
    </location>
</feature>
<evidence type="ECO:0000313" key="3">
    <source>
        <dbReference type="EMBL" id="TRM66159.1"/>
    </source>
</evidence>
<feature type="compositionally biased region" description="Polar residues" evidence="2">
    <location>
        <begin position="295"/>
        <end position="321"/>
    </location>
</feature>
<dbReference type="AlphaFoldDB" id="A0A550CN23"/>
<dbReference type="Proteomes" id="UP000320762">
    <property type="component" value="Unassembled WGS sequence"/>
</dbReference>
<dbReference type="EMBL" id="VDMD01000004">
    <property type="protein sequence ID" value="TRM66159.1"/>
    <property type="molecule type" value="Genomic_DNA"/>
</dbReference>
<feature type="region of interest" description="Disordered" evidence="2">
    <location>
        <begin position="19"/>
        <end position="44"/>
    </location>
</feature>
<comment type="caution">
    <text evidence="3">The sequence shown here is derived from an EMBL/GenBank/DDBJ whole genome shotgun (WGS) entry which is preliminary data.</text>
</comment>
<sequence>MPVPGFLTSIADKAQSAISAAGAHAGRPTSPDAATQPSANEAAATGGHRNFAFESIQNQLRTFGQQYASTSPVQKIITVEKGIALDFESVSRDAKAQSKEFYTWGQTEEEDLKDVTDRLAYLNFIQGSLATTLSAKLVSARAPLKALRDAETALAPKRQLRATLQTQITRLEHDKGRGYEQKLTSLREQLQKAEVEDDAAEKEVQLLKRKGVRESEQLKWEAMREYGEKLVILSQAAPRITDALPPVPPTPNSPYSGHQTTGATRAALQRALDNYKTGHVDLPIHAGASDLSRQDTLSFGESHATELSSIDTTDMTTQPQVMHTPPPGPPPASATSPVVGSPLVKTAVPMPIPANRPVVDPPSPRVDTSKVQSPPLDPSALNQSPAPIPVGPSRGHVPSMSSSSPPPIVPSESNSALPPATPTVAETGVPVSGGTGGPSSGSLKDLKSSPMHASSKAPIPTPIAEEAPPPITEGGHFESAEAEKRRLAEQYSQAASQKQLEHEQDLARQPSTSRKPGPGEEDLPPYQDM</sequence>
<feature type="region of interest" description="Disordered" evidence="2">
    <location>
        <begin position="295"/>
        <end position="339"/>
    </location>
</feature>
<dbReference type="GO" id="GO:0070941">
    <property type="term" value="P:eisosome assembly"/>
    <property type="evidence" value="ECO:0007669"/>
    <property type="project" value="TreeGrafter"/>
</dbReference>
<reference evidence="3 4" key="1">
    <citation type="journal article" date="2019" name="New Phytol.">
        <title>Comparative genomics reveals unique wood-decay strategies and fruiting body development in the Schizophyllaceae.</title>
        <authorList>
            <person name="Almasi E."/>
            <person name="Sahu N."/>
            <person name="Krizsan K."/>
            <person name="Balint B."/>
            <person name="Kovacs G.M."/>
            <person name="Kiss B."/>
            <person name="Cseklye J."/>
            <person name="Drula E."/>
            <person name="Henrissat B."/>
            <person name="Nagy I."/>
            <person name="Chovatia M."/>
            <person name="Adam C."/>
            <person name="LaButti K."/>
            <person name="Lipzen A."/>
            <person name="Riley R."/>
            <person name="Grigoriev I.V."/>
            <person name="Nagy L.G."/>
        </authorList>
    </citation>
    <scope>NUCLEOTIDE SEQUENCE [LARGE SCALE GENOMIC DNA]</scope>
    <source>
        <strain evidence="3 4">NL-1724</strain>
    </source>
</reference>
<gene>
    <name evidence="3" type="ORF">BD626DRAFT_546499</name>
</gene>